<evidence type="ECO:0000256" key="5">
    <source>
        <dbReference type="ARBA" id="ARBA00023136"/>
    </source>
</evidence>
<accession>A0ABU3PU82</accession>
<keyword evidence="5 7" id="KW-0472">Membrane</keyword>
<name>A0ABU3PU82_9ACTN</name>
<evidence type="ECO:0000256" key="7">
    <source>
        <dbReference type="SAM" id="Phobius"/>
    </source>
</evidence>
<feature type="compositionally biased region" description="Acidic residues" evidence="6">
    <location>
        <begin position="24"/>
        <end position="35"/>
    </location>
</feature>
<feature type="transmembrane region" description="Helical" evidence="7">
    <location>
        <begin position="306"/>
        <end position="336"/>
    </location>
</feature>
<keyword evidence="2" id="KW-1003">Cell membrane</keyword>
<reference evidence="8 9" key="1">
    <citation type="submission" date="2023-08" db="EMBL/GenBank/DDBJ databases">
        <title>Nocardioides seae sp. nov., a bacterium isolated from a soil.</title>
        <authorList>
            <person name="Wang X."/>
        </authorList>
    </citation>
    <scope>NUCLEOTIDE SEQUENCE [LARGE SCALE GENOMIC DNA]</scope>
    <source>
        <strain evidence="8 9">YZH12</strain>
    </source>
</reference>
<evidence type="ECO:0000256" key="4">
    <source>
        <dbReference type="ARBA" id="ARBA00022989"/>
    </source>
</evidence>
<feature type="transmembrane region" description="Helical" evidence="7">
    <location>
        <begin position="119"/>
        <end position="149"/>
    </location>
</feature>
<evidence type="ECO:0000256" key="1">
    <source>
        <dbReference type="ARBA" id="ARBA00004651"/>
    </source>
</evidence>
<dbReference type="PANTHER" id="PTHR42770:SF11">
    <property type="entry name" value="INNER MEMBRANE TRANSPORT PROTEIN YBAT"/>
    <property type="match status" value="1"/>
</dbReference>
<evidence type="ECO:0000313" key="8">
    <source>
        <dbReference type="EMBL" id="MDT9592788.1"/>
    </source>
</evidence>
<comment type="subcellular location">
    <subcellularLocation>
        <location evidence="1">Cell membrane</location>
        <topology evidence="1">Multi-pass membrane protein</topology>
    </subcellularLocation>
</comment>
<feature type="transmembrane region" description="Helical" evidence="7">
    <location>
        <begin position="434"/>
        <end position="454"/>
    </location>
</feature>
<keyword evidence="3 7" id="KW-0812">Transmembrane</keyword>
<evidence type="ECO:0000256" key="3">
    <source>
        <dbReference type="ARBA" id="ARBA00022692"/>
    </source>
</evidence>
<evidence type="ECO:0000313" key="9">
    <source>
        <dbReference type="Proteomes" id="UP001268542"/>
    </source>
</evidence>
<organism evidence="8 9">
    <name type="scientific">Nocardioides imazamoxiresistens</name>
    <dbReference type="NCBI Taxonomy" id="3231893"/>
    <lineage>
        <taxon>Bacteria</taxon>
        <taxon>Bacillati</taxon>
        <taxon>Actinomycetota</taxon>
        <taxon>Actinomycetes</taxon>
        <taxon>Propionibacteriales</taxon>
        <taxon>Nocardioidaceae</taxon>
        <taxon>Nocardioides</taxon>
    </lineage>
</organism>
<dbReference type="Proteomes" id="UP001268542">
    <property type="component" value="Unassembled WGS sequence"/>
</dbReference>
<dbReference type="Gene3D" id="1.20.1740.10">
    <property type="entry name" value="Amino acid/polyamine transporter I"/>
    <property type="match status" value="1"/>
</dbReference>
<comment type="caution">
    <text evidence="8">The sequence shown here is derived from an EMBL/GenBank/DDBJ whole genome shotgun (WGS) entry which is preliminary data.</text>
</comment>
<dbReference type="InterPro" id="IPR050367">
    <property type="entry name" value="APC_superfamily"/>
</dbReference>
<dbReference type="PIRSF" id="PIRSF006060">
    <property type="entry name" value="AA_transporter"/>
    <property type="match status" value="1"/>
</dbReference>
<evidence type="ECO:0000256" key="6">
    <source>
        <dbReference type="SAM" id="MobiDB-lite"/>
    </source>
</evidence>
<protein>
    <submittedName>
        <fullName evidence="8">APC family permease</fullName>
    </submittedName>
</protein>
<feature type="transmembrane region" description="Helical" evidence="7">
    <location>
        <begin position="262"/>
        <end position="286"/>
    </location>
</feature>
<feature type="compositionally biased region" description="Basic and acidic residues" evidence="6">
    <location>
        <begin position="9"/>
        <end position="23"/>
    </location>
</feature>
<keyword evidence="9" id="KW-1185">Reference proteome</keyword>
<dbReference type="Pfam" id="PF13520">
    <property type="entry name" value="AA_permease_2"/>
    <property type="match status" value="1"/>
</dbReference>
<feature type="transmembrane region" description="Helical" evidence="7">
    <location>
        <begin position="155"/>
        <end position="176"/>
    </location>
</feature>
<dbReference type="EMBL" id="JAVYII010000002">
    <property type="protein sequence ID" value="MDT9592788.1"/>
    <property type="molecule type" value="Genomic_DNA"/>
</dbReference>
<gene>
    <name evidence="8" type="ORF">RDV89_06900</name>
</gene>
<dbReference type="InterPro" id="IPR002293">
    <property type="entry name" value="AA/rel_permease1"/>
</dbReference>
<feature type="transmembrane region" description="Helical" evidence="7">
    <location>
        <begin position="76"/>
        <end position="98"/>
    </location>
</feature>
<evidence type="ECO:0000256" key="2">
    <source>
        <dbReference type="ARBA" id="ARBA00022475"/>
    </source>
</evidence>
<dbReference type="RefSeq" id="WP_315732208.1">
    <property type="nucleotide sequence ID" value="NZ_JAVYII010000002.1"/>
</dbReference>
<feature type="transmembrane region" description="Helical" evidence="7">
    <location>
        <begin position="397"/>
        <end position="422"/>
    </location>
</feature>
<feature type="transmembrane region" description="Helical" evidence="7">
    <location>
        <begin position="224"/>
        <end position="241"/>
    </location>
</feature>
<feature type="transmembrane region" description="Helical" evidence="7">
    <location>
        <begin position="460"/>
        <end position="477"/>
    </location>
</feature>
<sequence length="504" mass="52269">MGDTPAHGRRAEQADRSEPHDPPDDLTDPAEELDGPDDLQRSITGRLLFFYVLGDVLGSGIYVLIGAVAAAVGGAFWLAFMAGVTVATLTGLAYAELVTKYPQAAGAALYVQRAFRRPFVTFIVTISMLSATFAAAGSLATGFSTYFAAVWDLPPALLVSVIFVCALAAVNFIGITESVTANLVMTIVEVSGLVIIMAIGVAYALSGDADFSVLTHFDTDGNPVFALVAGVALAFFAMTGFENAANVAEETVDPKRSFPRALVGGMVGAGVIYVLVAISAAIVVPFDALTDTSGDPALLQVVQADIVPIPSAIMITVFSVIAMVAITNTTLVAVVTQSRILFGMAREDVVPGAFAKIHAARRSPWVALIFAAMVVTALLCIGTAVDRAGWGGSDGLVTTLANVTVVLTLFIYGLVIVAAFVLRGQDESEETFRAPTALLVLGLVGNATLLVYVVVDDWTSLVWCAGLLTLGVLLYLAERFLGGRTAPPGGPSAKDGTALGGGAR</sequence>
<feature type="transmembrane region" description="Helical" evidence="7">
    <location>
        <begin position="48"/>
        <end position="70"/>
    </location>
</feature>
<feature type="transmembrane region" description="Helical" evidence="7">
    <location>
        <begin position="183"/>
        <end position="204"/>
    </location>
</feature>
<dbReference type="PANTHER" id="PTHR42770">
    <property type="entry name" value="AMINO ACID TRANSPORTER-RELATED"/>
    <property type="match status" value="1"/>
</dbReference>
<feature type="transmembrane region" description="Helical" evidence="7">
    <location>
        <begin position="365"/>
        <end position="385"/>
    </location>
</feature>
<keyword evidence="4 7" id="KW-1133">Transmembrane helix</keyword>
<feature type="region of interest" description="Disordered" evidence="6">
    <location>
        <begin position="1"/>
        <end position="35"/>
    </location>
</feature>
<proteinExistence type="predicted"/>